<proteinExistence type="predicted"/>
<dbReference type="GO" id="GO:0009100">
    <property type="term" value="P:glycoprotein metabolic process"/>
    <property type="evidence" value="ECO:0007669"/>
    <property type="project" value="UniProtKB-ARBA"/>
</dbReference>
<dbReference type="Pfam" id="PF04991">
    <property type="entry name" value="LicD"/>
    <property type="match status" value="1"/>
</dbReference>
<reference evidence="2" key="1">
    <citation type="journal article" date="2014" name="Front. Microbiol.">
        <title>High frequency of phylogenetically diverse reductive dehalogenase-homologous genes in deep subseafloor sedimentary metagenomes.</title>
        <authorList>
            <person name="Kawai M."/>
            <person name="Futagami T."/>
            <person name="Toyoda A."/>
            <person name="Takaki Y."/>
            <person name="Nishi S."/>
            <person name="Hori S."/>
            <person name="Arai W."/>
            <person name="Tsubouchi T."/>
            <person name="Morono Y."/>
            <person name="Uchiyama I."/>
            <person name="Ito T."/>
            <person name="Fujiyama A."/>
            <person name="Inagaki F."/>
            <person name="Takami H."/>
        </authorList>
    </citation>
    <scope>NUCLEOTIDE SEQUENCE</scope>
    <source>
        <strain evidence="2">Expedition CK06-06</strain>
    </source>
</reference>
<feature type="domain" description="LicD/FKTN/FKRP nucleotidyltransferase" evidence="1">
    <location>
        <begin position="24"/>
        <end position="71"/>
    </location>
</feature>
<accession>X1CJG5</accession>
<gene>
    <name evidence="2" type="ORF">S01H4_45090</name>
</gene>
<comment type="caution">
    <text evidence="2">The sequence shown here is derived from an EMBL/GenBank/DDBJ whole genome shotgun (WGS) entry which is preliminary data.</text>
</comment>
<evidence type="ECO:0000313" key="2">
    <source>
        <dbReference type="EMBL" id="GAG96378.1"/>
    </source>
</evidence>
<dbReference type="EMBL" id="BART01025071">
    <property type="protein sequence ID" value="GAG96378.1"/>
    <property type="molecule type" value="Genomic_DNA"/>
</dbReference>
<protein>
    <recommendedName>
        <fullName evidence="1">LicD/FKTN/FKRP nucleotidyltransferase domain-containing protein</fullName>
    </recommendedName>
</protein>
<evidence type="ECO:0000259" key="1">
    <source>
        <dbReference type="Pfam" id="PF04991"/>
    </source>
</evidence>
<sequence>MTIGKYKPLADKGLETWDDICILLNIKHFLIHGTCLGMYRGGEYIPGDDVDVGFMCSDEDYFSLIGELKEKGFVELARAQEISGIKMKFDFVNSYHQSELEFLETLDTVNYRGRAYNIPHPVEDYLELHYGYYGDWRIPIRRHAPSRIVRTGAYNESIKHMWYPERAHA</sequence>
<name>X1CJG5_9ZZZZ</name>
<dbReference type="AlphaFoldDB" id="X1CJG5"/>
<organism evidence="2">
    <name type="scientific">marine sediment metagenome</name>
    <dbReference type="NCBI Taxonomy" id="412755"/>
    <lineage>
        <taxon>unclassified sequences</taxon>
        <taxon>metagenomes</taxon>
        <taxon>ecological metagenomes</taxon>
    </lineage>
</organism>
<dbReference type="InterPro" id="IPR007074">
    <property type="entry name" value="LicD/FKTN/FKRP_NTP_transf"/>
</dbReference>